<sequence length="52" mass="5822">MVTSIPVELRCNIFIAVDLLIDSRLTGLFVGWRVYKDDSVLSVAFCSMVTIN</sequence>
<gene>
    <name evidence="1" type="ORF">GLOINDRAFT_23660</name>
</gene>
<dbReference type="HOGENOM" id="CLU_3088400_0_0_1"/>
<dbReference type="EMBL" id="KI281786">
    <property type="protein sequence ID" value="ESA15645.1"/>
    <property type="molecule type" value="Genomic_DNA"/>
</dbReference>
<protein>
    <submittedName>
        <fullName evidence="1">Uncharacterized protein</fullName>
    </submittedName>
</protein>
<name>U9U5L0_RHIID</name>
<proteinExistence type="predicted"/>
<evidence type="ECO:0000313" key="1">
    <source>
        <dbReference type="EMBL" id="ESA15645.1"/>
    </source>
</evidence>
<accession>U9U5L0</accession>
<dbReference type="AlphaFoldDB" id="U9U5L0"/>
<reference evidence="1" key="1">
    <citation type="submission" date="2013-07" db="EMBL/GenBank/DDBJ databases">
        <title>The genome of an arbuscular mycorrhizal fungus provides insights into the evolution of the oldest plant symbiosis.</title>
        <authorList>
            <consortium name="DOE Joint Genome Institute"/>
            <person name="Tisserant E."/>
            <person name="Malbreil M."/>
            <person name="Kuo A."/>
            <person name="Kohler A."/>
            <person name="Symeonidi A."/>
            <person name="Balestrini R."/>
            <person name="Charron P."/>
            <person name="Duensing N."/>
            <person name="Frei-dit-Frey N."/>
            <person name="Gianinazzi-Pearson V."/>
            <person name="Gilbert B."/>
            <person name="Handa Y."/>
            <person name="Hijri M."/>
            <person name="Kaul R."/>
            <person name="Kawaguchi M."/>
            <person name="Krajinski F."/>
            <person name="Lammers P."/>
            <person name="Lapierre D."/>
            <person name="Masclaux F.G."/>
            <person name="Murat C."/>
            <person name="Morin E."/>
            <person name="Ndikumana S."/>
            <person name="Pagni M."/>
            <person name="Petitpierre D."/>
            <person name="Requena N."/>
            <person name="Rosikiewicz P."/>
            <person name="Riley R."/>
            <person name="Saito K."/>
            <person name="San Clemente H."/>
            <person name="Shapiro H."/>
            <person name="van Tuinen D."/>
            <person name="Becard G."/>
            <person name="Bonfante P."/>
            <person name="Paszkowski U."/>
            <person name="Shachar-Hill Y."/>
            <person name="Young J.P."/>
            <person name="Sanders I.R."/>
            <person name="Henrissat B."/>
            <person name="Rensing S.A."/>
            <person name="Grigoriev I.V."/>
            <person name="Corradi N."/>
            <person name="Roux C."/>
            <person name="Martin F."/>
        </authorList>
    </citation>
    <scope>NUCLEOTIDE SEQUENCE</scope>
    <source>
        <strain evidence="1">DAOM 197198</strain>
    </source>
</reference>
<organism evidence="1">
    <name type="scientific">Rhizophagus irregularis (strain DAOM 181602 / DAOM 197198 / MUCL 43194)</name>
    <name type="common">Arbuscular mycorrhizal fungus</name>
    <name type="synonym">Glomus intraradices</name>
    <dbReference type="NCBI Taxonomy" id="747089"/>
    <lineage>
        <taxon>Eukaryota</taxon>
        <taxon>Fungi</taxon>
        <taxon>Fungi incertae sedis</taxon>
        <taxon>Mucoromycota</taxon>
        <taxon>Glomeromycotina</taxon>
        <taxon>Glomeromycetes</taxon>
        <taxon>Glomerales</taxon>
        <taxon>Glomeraceae</taxon>
        <taxon>Rhizophagus</taxon>
    </lineage>
</organism>